<feature type="binding site" evidence="15">
    <location>
        <position position="414"/>
    </location>
    <ligand>
        <name>Zn(2+)</name>
        <dbReference type="ChEBI" id="CHEBI:29105"/>
        <note>catalytic</note>
    </ligand>
</feature>
<feature type="region of interest" description="Disordered" evidence="17">
    <location>
        <begin position="599"/>
        <end position="646"/>
    </location>
</feature>
<dbReference type="InterPro" id="IPR041569">
    <property type="entry name" value="AAA_lid_3"/>
</dbReference>
<organism evidence="19 20">
    <name type="scientific">Morganella morganii</name>
    <name type="common">Proteus morganii</name>
    <dbReference type="NCBI Taxonomy" id="582"/>
    <lineage>
        <taxon>Bacteria</taxon>
        <taxon>Pseudomonadati</taxon>
        <taxon>Pseudomonadota</taxon>
        <taxon>Gammaproteobacteria</taxon>
        <taxon>Enterobacterales</taxon>
        <taxon>Morganellaceae</taxon>
        <taxon>Morganella</taxon>
    </lineage>
</organism>
<keyword evidence="11 15" id="KW-1133">Transmembrane helix</keyword>
<dbReference type="Gene3D" id="3.30.720.210">
    <property type="match status" value="1"/>
</dbReference>
<reference evidence="19" key="1">
    <citation type="submission" date="2022-08" db="EMBL/GenBank/DDBJ databases">
        <authorList>
            <person name="Dale J.L."/>
        </authorList>
    </citation>
    <scope>NUCLEOTIDE SEQUENCE</scope>
    <source>
        <strain evidence="19">2022EL-00758</strain>
    </source>
</reference>
<comment type="similarity">
    <text evidence="2 15">In the C-terminal section; belongs to the peptidase M41 family.</text>
</comment>
<dbReference type="EC" id="3.4.24.-" evidence="15"/>
<feature type="active site" evidence="15">
    <location>
        <position position="415"/>
    </location>
</feature>
<comment type="subcellular location">
    <subcellularLocation>
        <location evidence="15">Cell membrane</location>
        <topology evidence="15">Multi-pass membrane protein</topology>
        <orientation evidence="15">Cytoplasmic side</orientation>
    </subcellularLocation>
    <subcellularLocation>
        <location evidence="1">Membrane</location>
    </subcellularLocation>
</comment>
<dbReference type="InterPro" id="IPR003959">
    <property type="entry name" value="ATPase_AAA_core"/>
</dbReference>
<dbReference type="PANTHER" id="PTHR23076">
    <property type="entry name" value="METALLOPROTEASE M41 FTSH"/>
    <property type="match status" value="1"/>
</dbReference>
<keyword evidence="13 15" id="KW-0472">Membrane</keyword>
<evidence type="ECO:0000256" key="16">
    <source>
        <dbReference type="RuleBase" id="RU003651"/>
    </source>
</evidence>
<evidence type="ECO:0000256" key="4">
    <source>
        <dbReference type="ARBA" id="ARBA00022670"/>
    </source>
</evidence>
<dbReference type="PROSITE" id="PS00674">
    <property type="entry name" value="AAA"/>
    <property type="match status" value="1"/>
</dbReference>
<dbReference type="FunFam" id="1.10.8.60:FF:000001">
    <property type="entry name" value="ATP-dependent zinc metalloprotease FtsH"/>
    <property type="match status" value="1"/>
</dbReference>
<dbReference type="FunFam" id="3.40.50.300:FF:000001">
    <property type="entry name" value="ATP-dependent zinc metalloprotease FtsH"/>
    <property type="match status" value="1"/>
</dbReference>
<evidence type="ECO:0000256" key="9">
    <source>
        <dbReference type="ARBA" id="ARBA00022833"/>
    </source>
</evidence>
<dbReference type="GO" id="GO:0004222">
    <property type="term" value="F:metalloendopeptidase activity"/>
    <property type="evidence" value="ECO:0007669"/>
    <property type="project" value="InterPro"/>
</dbReference>
<evidence type="ECO:0000256" key="14">
    <source>
        <dbReference type="ARBA" id="ARBA00061570"/>
    </source>
</evidence>
<dbReference type="Pfam" id="PF01434">
    <property type="entry name" value="Peptidase_M41"/>
    <property type="match status" value="1"/>
</dbReference>
<sequence length="646" mass="71130">MAKNLILWLVIAVVLMSLFQSFGPGDSNSRKVDYSTFITELAQDQVREVRISNRDLNVSKKDGSKYTTYLPMQDNQLLNTMLNKNVAVVGEPPEEPGILTTIFISWFPMLLLIGVWIFFMRQMQGGGGKGAMSFGKSKARMLTEDQIKTTFADVAGCDEAKEEVGELVEYLREPSRFQKLGGKIPKGILMVGPPGTGKTLLAKAIAGEAKVPFFTISGSDFVEMFVGVGASRVRDMFEQAKKAAPCIIFIDEIDAVGRQRGAGLGGGHDEREQTLNQMLVEMDGFEGNEGIIVIAATNRPDVLDPALLRPGRFDRQVVVGLPDVRGREQILKVHMRRVPLSPDVEPSVLARGTPGFSGADLANLVNEAALFAARGNKRVVTMVEFEKAKDKIMMGAERRSMVMTEEQKASTAYHEAGHAIIGRLVPEHDPVHKVTIIPRGRALGVTFFLPEGDQISASRQKLESQISTLYGGRLAEEIIYGPENVSTGASNDIKVATNIARNMVTQWGFSEKLGPLLYADEDGEVFLGRSVSKAQHMSDETARTIDEEIRGLIERNYKRARQILMDNLDILHTMKDALMKYETIDAPQIDDLMNRVPVREPAGWEGDKPKADTRPPESSNQVPVQEAPESSDDNNAAPSEDDNKQP</sequence>
<dbReference type="GO" id="GO:0006508">
    <property type="term" value="P:proteolysis"/>
    <property type="evidence" value="ECO:0007669"/>
    <property type="project" value="UniProtKB-KW"/>
</dbReference>
<keyword evidence="5 15" id="KW-0812">Transmembrane</keyword>
<dbReference type="SUPFAM" id="SSF140990">
    <property type="entry name" value="FtsH protease domain-like"/>
    <property type="match status" value="1"/>
</dbReference>
<dbReference type="GO" id="GO:0016887">
    <property type="term" value="F:ATP hydrolysis activity"/>
    <property type="evidence" value="ECO:0007669"/>
    <property type="project" value="UniProtKB-UniRule"/>
</dbReference>
<feature type="compositionally biased region" description="Basic and acidic residues" evidence="17">
    <location>
        <begin position="605"/>
        <end position="615"/>
    </location>
</feature>
<accession>A0A9Q4CQL1</accession>
<keyword evidence="12 15" id="KW-0482">Metalloprotease</keyword>
<keyword evidence="8 15" id="KW-0378">Hydrolase</keyword>
<proteinExistence type="inferred from homology"/>
<protein>
    <recommendedName>
        <fullName evidence="15">ATP-dependent zinc metalloprotease FtsH</fullName>
        <ecNumber evidence="15">3.4.24.-</ecNumber>
    </recommendedName>
</protein>
<keyword evidence="6 15" id="KW-0479">Metal-binding</keyword>
<comment type="function">
    <text evidence="15">Acts as a processive, ATP-dependent zinc metallopeptidase for both cytoplasmic and membrane proteins. Plays a role in the quality control of integral membrane proteins.</text>
</comment>
<evidence type="ECO:0000256" key="12">
    <source>
        <dbReference type="ARBA" id="ARBA00023049"/>
    </source>
</evidence>
<evidence type="ECO:0000256" key="15">
    <source>
        <dbReference type="HAMAP-Rule" id="MF_01458"/>
    </source>
</evidence>
<feature type="transmembrane region" description="Helical" evidence="15">
    <location>
        <begin position="98"/>
        <end position="119"/>
    </location>
</feature>
<comment type="cofactor">
    <cofactor evidence="15">
        <name>Zn(2+)</name>
        <dbReference type="ChEBI" id="CHEBI:29105"/>
    </cofactor>
    <text evidence="15">Binds 1 zinc ion per subunit.</text>
</comment>
<dbReference type="GO" id="GO:0005524">
    <property type="term" value="F:ATP binding"/>
    <property type="evidence" value="ECO:0007669"/>
    <property type="project" value="UniProtKB-UniRule"/>
</dbReference>
<dbReference type="GO" id="GO:0030163">
    <property type="term" value="P:protein catabolic process"/>
    <property type="evidence" value="ECO:0007669"/>
    <property type="project" value="UniProtKB-UniRule"/>
</dbReference>
<evidence type="ECO:0000256" key="17">
    <source>
        <dbReference type="SAM" id="MobiDB-lite"/>
    </source>
</evidence>
<dbReference type="Proteomes" id="UP001076655">
    <property type="component" value="Unassembled WGS sequence"/>
</dbReference>
<feature type="binding site" evidence="15">
    <location>
        <position position="418"/>
    </location>
    <ligand>
        <name>Zn(2+)</name>
        <dbReference type="ChEBI" id="CHEBI:29105"/>
        <note>catalytic</note>
    </ligand>
</feature>
<feature type="domain" description="AAA+ ATPase" evidence="18">
    <location>
        <begin position="184"/>
        <end position="323"/>
    </location>
</feature>
<keyword evidence="7 15" id="KW-0547">Nucleotide-binding</keyword>
<dbReference type="InterPro" id="IPR027417">
    <property type="entry name" value="P-loop_NTPase"/>
</dbReference>
<keyword evidence="10 15" id="KW-0067">ATP-binding</keyword>
<evidence type="ECO:0000256" key="10">
    <source>
        <dbReference type="ARBA" id="ARBA00022840"/>
    </source>
</evidence>
<dbReference type="Gene3D" id="3.40.50.300">
    <property type="entry name" value="P-loop containing nucleotide triphosphate hydrolases"/>
    <property type="match status" value="1"/>
</dbReference>
<dbReference type="InterPro" id="IPR000642">
    <property type="entry name" value="Peptidase_M41"/>
</dbReference>
<evidence type="ECO:0000256" key="13">
    <source>
        <dbReference type="ARBA" id="ARBA00023136"/>
    </source>
</evidence>
<evidence type="ECO:0000256" key="11">
    <source>
        <dbReference type="ARBA" id="ARBA00022989"/>
    </source>
</evidence>
<dbReference type="SUPFAM" id="SSF52540">
    <property type="entry name" value="P-loop containing nucleoside triphosphate hydrolases"/>
    <property type="match status" value="1"/>
</dbReference>
<evidence type="ECO:0000256" key="5">
    <source>
        <dbReference type="ARBA" id="ARBA00022692"/>
    </source>
</evidence>
<name>A0A9Q4CQL1_MORMO</name>
<dbReference type="InterPro" id="IPR011546">
    <property type="entry name" value="Pept_M41_FtsH_extracell"/>
</dbReference>
<feature type="binding site" evidence="15">
    <location>
        <position position="492"/>
    </location>
    <ligand>
        <name>Zn(2+)</name>
        <dbReference type="ChEBI" id="CHEBI:29105"/>
        <note>catalytic</note>
    </ligand>
</feature>
<comment type="caution">
    <text evidence="19">The sequence shown here is derived from an EMBL/GenBank/DDBJ whole genome shotgun (WGS) entry which is preliminary data.</text>
</comment>
<dbReference type="PANTHER" id="PTHR23076:SF97">
    <property type="entry name" value="ATP-DEPENDENT ZINC METALLOPROTEASE YME1L1"/>
    <property type="match status" value="1"/>
</dbReference>
<dbReference type="Pfam" id="PF17862">
    <property type="entry name" value="AAA_lid_3"/>
    <property type="match status" value="1"/>
</dbReference>
<dbReference type="HAMAP" id="MF_01458">
    <property type="entry name" value="FtsH"/>
    <property type="match status" value="1"/>
</dbReference>
<dbReference type="Pfam" id="PF06480">
    <property type="entry name" value="FtsH_ext"/>
    <property type="match status" value="1"/>
</dbReference>
<keyword evidence="4 15" id="KW-0645">Protease</keyword>
<dbReference type="InterPro" id="IPR005936">
    <property type="entry name" value="FtsH"/>
</dbReference>
<dbReference type="NCBIfam" id="NF008004">
    <property type="entry name" value="PRK10733.1"/>
    <property type="match status" value="1"/>
</dbReference>
<evidence type="ECO:0000313" key="20">
    <source>
        <dbReference type="Proteomes" id="UP001076655"/>
    </source>
</evidence>
<dbReference type="Gene3D" id="1.10.8.60">
    <property type="match status" value="1"/>
</dbReference>
<comment type="caution">
    <text evidence="15">Lacks conserved residue(s) required for the propagation of feature annotation.</text>
</comment>
<feature type="binding site" evidence="15">
    <location>
        <begin position="192"/>
        <end position="199"/>
    </location>
    <ligand>
        <name>ATP</name>
        <dbReference type="ChEBI" id="CHEBI:30616"/>
    </ligand>
</feature>
<dbReference type="GO" id="GO:0005886">
    <property type="term" value="C:plasma membrane"/>
    <property type="evidence" value="ECO:0007669"/>
    <property type="project" value="UniProtKB-SubCell"/>
</dbReference>
<comment type="similarity">
    <text evidence="14 15">In the central section; belongs to the AAA ATPase family.</text>
</comment>
<evidence type="ECO:0000313" key="19">
    <source>
        <dbReference type="EMBL" id="MCY0791630.1"/>
    </source>
</evidence>
<dbReference type="GO" id="GO:0004176">
    <property type="term" value="F:ATP-dependent peptidase activity"/>
    <property type="evidence" value="ECO:0007669"/>
    <property type="project" value="InterPro"/>
</dbReference>
<dbReference type="InterPro" id="IPR003960">
    <property type="entry name" value="ATPase_AAA_CS"/>
</dbReference>
<dbReference type="CDD" id="cd19501">
    <property type="entry name" value="RecA-like_FtsH"/>
    <property type="match status" value="1"/>
</dbReference>
<dbReference type="Gene3D" id="1.20.58.760">
    <property type="entry name" value="Peptidase M41"/>
    <property type="match status" value="1"/>
</dbReference>
<comment type="similarity">
    <text evidence="16">Belongs to the AAA ATPase family.</text>
</comment>
<dbReference type="GO" id="GO:0008270">
    <property type="term" value="F:zinc ion binding"/>
    <property type="evidence" value="ECO:0007669"/>
    <property type="project" value="UniProtKB-UniRule"/>
</dbReference>
<dbReference type="InterPro" id="IPR003593">
    <property type="entry name" value="AAA+_ATPase"/>
</dbReference>
<evidence type="ECO:0000256" key="8">
    <source>
        <dbReference type="ARBA" id="ARBA00022801"/>
    </source>
</evidence>
<comment type="subunit">
    <text evidence="15">Homohexamer.</text>
</comment>
<evidence type="ECO:0000256" key="7">
    <source>
        <dbReference type="ARBA" id="ARBA00022741"/>
    </source>
</evidence>
<evidence type="ECO:0000256" key="3">
    <source>
        <dbReference type="ARBA" id="ARBA00022475"/>
    </source>
</evidence>
<evidence type="ECO:0000256" key="2">
    <source>
        <dbReference type="ARBA" id="ARBA00010044"/>
    </source>
</evidence>
<keyword evidence="9 15" id="KW-0862">Zinc</keyword>
<keyword evidence="3 15" id="KW-1003">Cell membrane</keyword>
<evidence type="ECO:0000256" key="1">
    <source>
        <dbReference type="ARBA" id="ARBA00004370"/>
    </source>
</evidence>
<evidence type="ECO:0000259" key="18">
    <source>
        <dbReference type="SMART" id="SM00382"/>
    </source>
</evidence>
<dbReference type="InterPro" id="IPR037219">
    <property type="entry name" value="Peptidase_M41-like"/>
</dbReference>
<gene>
    <name evidence="15 19" type="primary">ftsH</name>
    <name evidence="19" type="ORF">N0392_18325</name>
</gene>
<dbReference type="EMBL" id="JAPNMI010000011">
    <property type="protein sequence ID" value="MCY0791630.1"/>
    <property type="molecule type" value="Genomic_DNA"/>
</dbReference>
<dbReference type="SMART" id="SM00382">
    <property type="entry name" value="AAA"/>
    <property type="match status" value="1"/>
</dbReference>
<dbReference type="FunFam" id="1.20.58.760:FF:000001">
    <property type="entry name" value="ATP-dependent zinc metalloprotease FtsH"/>
    <property type="match status" value="1"/>
</dbReference>
<dbReference type="Pfam" id="PF00004">
    <property type="entry name" value="AAA"/>
    <property type="match status" value="1"/>
</dbReference>
<dbReference type="NCBIfam" id="TIGR01241">
    <property type="entry name" value="FtsH_fam"/>
    <property type="match status" value="1"/>
</dbReference>
<dbReference type="AlphaFoldDB" id="A0A9Q4CQL1"/>
<evidence type="ECO:0000256" key="6">
    <source>
        <dbReference type="ARBA" id="ARBA00022723"/>
    </source>
</evidence>